<comment type="caution">
    <text evidence="1">The sequence shown here is derived from an EMBL/GenBank/DDBJ whole genome shotgun (WGS) entry which is preliminary data.</text>
</comment>
<accession>A0AA38IB77</accession>
<evidence type="ECO:0000313" key="2">
    <source>
        <dbReference type="Proteomes" id="UP001168821"/>
    </source>
</evidence>
<protein>
    <submittedName>
        <fullName evidence="1">Uncharacterized protein</fullName>
    </submittedName>
</protein>
<dbReference type="Proteomes" id="UP001168821">
    <property type="component" value="Unassembled WGS sequence"/>
</dbReference>
<evidence type="ECO:0000313" key="1">
    <source>
        <dbReference type="EMBL" id="KAJ3652009.1"/>
    </source>
</evidence>
<keyword evidence="2" id="KW-1185">Reference proteome</keyword>
<name>A0AA38IB77_9CUCU</name>
<sequence length="126" mass="14059">MSLIDLKFEKAAKILAESEDEVLQAAGLMALMRLETKDMLETLNRRLKQFDTEPKPLMPMRILVQNKDTTPSLNTSTAWCRTALPAPTATVSKTNTTSLRTFSLSSFPKIEMEPVATTSPMLINRS</sequence>
<proteinExistence type="predicted"/>
<reference evidence="1" key="1">
    <citation type="journal article" date="2023" name="G3 (Bethesda)">
        <title>Whole genome assemblies of Zophobas morio and Tenebrio molitor.</title>
        <authorList>
            <person name="Kaur S."/>
            <person name="Stinson S.A."/>
            <person name="diCenzo G.C."/>
        </authorList>
    </citation>
    <scope>NUCLEOTIDE SEQUENCE</scope>
    <source>
        <strain evidence="1">QUZm001</strain>
    </source>
</reference>
<dbReference type="AlphaFoldDB" id="A0AA38IB77"/>
<gene>
    <name evidence="1" type="ORF">Zmor_018010</name>
</gene>
<organism evidence="1 2">
    <name type="scientific">Zophobas morio</name>
    <dbReference type="NCBI Taxonomy" id="2755281"/>
    <lineage>
        <taxon>Eukaryota</taxon>
        <taxon>Metazoa</taxon>
        <taxon>Ecdysozoa</taxon>
        <taxon>Arthropoda</taxon>
        <taxon>Hexapoda</taxon>
        <taxon>Insecta</taxon>
        <taxon>Pterygota</taxon>
        <taxon>Neoptera</taxon>
        <taxon>Endopterygota</taxon>
        <taxon>Coleoptera</taxon>
        <taxon>Polyphaga</taxon>
        <taxon>Cucujiformia</taxon>
        <taxon>Tenebrionidae</taxon>
        <taxon>Zophobas</taxon>
    </lineage>
</organism>
<dbReference type="EMBL" id="JALNTZ010000005">
    <property type="protein sequence ID" value="KAJ3652009.1"/>
    <property type="molecule type" value="Genomic_DNA"/>
</dbReference>